<dbReference type="EMBL" id="CAIIXF020000008">
    <property type="protein sequence ID" value="CAH1791770.1"/>
    <property type="molecule type" value="Genomic_DNA"/>
</dbReference>
<sequence>MNKELRKYKREMSDEFSSLRKEVRELMGKVVLKPAEKIFIGNLIHSITASWTTRCRFAVQAGEDVNADPTILPGYDFVVDGCYNTSGTTRERSSIEDIDRFVAYNNKIEKQAIPFILHGKSVSTDLRTFCLAKGCITVADWVTSFETSEAPLATNVLSNIFIVERTIRMVVERYGWKYVGLFYDDRPDVIERLKDDLEASGVEVDVFDRDGVAETDWASIKESGLRIFITVLSGSIQPKFLCELYKNNIMGEKYMLIHYLRPKPNYSNGQIASSNCTREQIDEVMKGAMHITMSPEFYFEGGNADLTEPKHFRNNKTYLDVLSDIGEVIPPGKKPIEFAGAAYDAVWAFAIALRATFDAEGVVPGEANTFLKTKEGIEKLFANLMAVDFVGVTGHYTYNETGLRNFYGYIGTLEADGVLIEGVGKYDAKTDVLSSFNESLIWKYKGGKPVSDGRP</sequence>
<keyword evidence="10" id="KW-1185">Reference proteome</keyword>
<dbReference type="PANTHER" id="PTHR10519">
    <property type="entry name" value="GABA-B RECEPTOR"/>
    <property type="match status" value="1"/>
</dbReference>
<dbReference type="PANTHER" id="PTHR10519:SF20">
    <property type="entry name" value="G-PROTEIN COUPLED RECEPTOR 156-RELATED"/>
    <property type="match status" value="1"/>
</dbReference>
<evidence type="ECO:0000313" key="10">
    <source>
        <dbReference type="Proteomes" id="UP000749559"/>
    </source>
</evidence>
<keyword evidence="8" id="KW-0807">Transducer</keyword>
<dbReference type="InterPro" id="IPR001828">
    <property type="entry name" value="ANF_lig-bd_rcpt"/>
</dbReference>
<keyword evidence="2" id="KW-0812">Transmembrane</keyword>
<dbReference type="InterPro" id="IPR002455">
    <property type="entry name" value="GPCR3_GABA-B"/>
</dbReference>
<proteinExistence type="predicted"/>
<organism evidence="9 10">
    <name type="scientific">Owenia fusiformis</name>
    <name type="common">Polychaete worm</name>
    <dbReference type="NCBI Taxonomy" id="6347"/>
    <lineage>
        <taxon>Eukaryota</taxon>
        <taxon>Metazoa</taxon>
        <taxon>Spiralia</taxon>
        <taxon>Lophotrochozoa</taxon>
        <taxon>Annelida</taxon>
        <taxon>Polychaeta</taxon>
        <taxon>Sedentaria</taxon>
        <taxon>Canalipalpata</taxon>
        <taxon>Sabellida</taxon>
        <taxon>Oweniida</taxon>
        <taxon>Oweniidae</taxon>
        <taxon>Owenia</taxon>
    </lineage>
</organism>
<dbReference type="AlphaFoldDB" id="A0A8J1U5P0"/>
<keyword evidence="5" id="KW-0472">Membrane</keyword>
<keyword evidence="3" id="KW-1133">Transmembrane helix</keyword>
<dbReference type="SUPFAM" id="SSF53822">
    <property type="entry name" value="Periplasmic binding protein-like I"/>
    <property type="match status" value="1"/>
</dbReference>
<protein>
    <submittedName>
        <fullName evidence="9">Uncharacterized protein</fullName>
    </submittedName>
</protein>
<evidence type="ECO:0000256" key="1">
    <source>
        <dbReference type="ARBA" id="ARBA00004370"/>
    </source>
</evidence>
<dbReference type="InterPro" id="IPR028082">
    <property type="entry name" value="Peripla_BP_I"/>
</dbReference>
<keyword evidence="4" id="KW-0297">G-protein coupled receptor</keyword>
<comment type="subcellular location">
    <subcellularLocation>
        <location evidence="1">Membrane</location>
    </subcellularLocation>
</comment>
<dbReference type="Proteomes" id="UP000749559">
    <property type="component" value="Unassembled WGS sequence"/>
</dbReference>
<evidence type="ECO:0000256" key="5">
    <source>
        <dbReference type="ARBA" id="ARBA00023136"/>
    </source>
</evidence>
<keyword evidence="7" id="KW-0325">Glycoprotein</keyword>
<evidence type="ECO:0000256" key="6">
    <source>
        <dbReference type="ARBA" id="ARBA00023170"/>
    </source>
</evidence>
<gene>
    <name evidence="9" type="ORF">OFUS_LOCUS16819</name>
</gene>
<evidence type="ECO:0000256" key="8">
    <source>
        <dbReference type="ARBA" id="ARBA00023224"/>
    </source>
</evidence>
<dbReference type="GO" id="GO:0007214">
    <property type="term" value="P:gamma-aminobutyric acid signaling pathway"/>
    <property type="evidence" value="ECO:0007669"/>
    <property type="project" value="TreeGrafter"/>
</dbReference>
<evidence type="ECO:0000256" key="2">
    <source>
        <dbReference type="ARBA" id="ARBA00022692"/>
    </source>
</evidence>
<dbReference type="GO" id="GO:0004965">
    <property type="term" value="F:G protein-coupled GABA receptor activity"/>
    <property type="evidence" value="ECO:0007669"/>
    <property type="project" value="InterPro"/>
</dbReference>
<dbReference type="Pfam" id="PF01094">
    <property type="entry name" value="ANF_receptor"/>
    <property type="match status" value="1"/>
</dbReference>
<keyword evidence="6" id="KW-0675">Receptor</keyword>
<reference evidence="9" key="1">
    <citation type="submission" date="2022-03" db="EMBL/GenBank/DDBJ databases">
        <authorList>
            <person name="Martin C."/>
        </authorList>
    </citation>
    <scope>NUCLEOTIDE SEQUENCE</scope>
</reference>
<evidence type="ECO:0000256" key="4">
    <source>
        <dbReference type="ARBA" id="ARBA00023040"/>
    </source>
</evidence>
<evidence type="ECO:0000256" key="3">
    <source>
        <dbReference type="ARBA" id="ARBA00022989"/>
    </source>
</evidence>
<dbReference type="Gene3D" id="3.40.50.2300">
    <property type="match status" value="2"/>
</dbReference>
<name>A0A8J1U5P0_OWEFU</name>
<comment type="caution">
    <text evidence="9">The sequence shown here is derived from an EMBL/GenBank/DDBJ whole genome shotgun (WGS) entry which is preliminary data.</text>
</comment>
<dbReference type="GO" id="GO:0038039">
    <property type="term" value="C:G protein-coupled receptor heterodimeric complex"/>
    <property type="evidence" value="ECO:0007669"/>
    <property type="project" value="TreeGrafter"/>
</dbReference>
<evidence type="ECO:0000256" key="7">
    <source>
        <dbReference type="ARBA" id="ARBA00023180"/>
    </source>
</evidence>
<accession>A0A8J1U5P0</accession>
<evidence type="ECO:0000313" key="9">
    <source>
        <dbReference type="EMBL" id="CAH1791770.1"/>
    </source>
</evidence>